<evidence type="ECO:0000256" key="8">
    <source>
        <dbReference type="ARBA" id="ARBA00023180"/>
    </source>
</evidence>
<comment type="caution">
    <text evidence="11">Lacks conserved residue(s) required for the propagation of feature annotation.</text>
</comment>
<evidence type="ECO:0000259" key="15">
    <source>
        <dbReference type="PROSITE" id="PS51115"/>
    </source>
</evidence>
<dbReference type="EMBL" id="JARBDR010000813">
    <property type="protein sequence ID" value="KAJ8306056.1"/>
    <property type="molecule type" value="Genomic_DNA"/>
</dbReference>
<keyword evidence="9 11" id="KW-0424">Laminin EGF-like domain</keyword>
<evidence type="ECO:0000256" key="7">
    <source>
        <dbReference type="ARBA" id="ARBA00023157"/>
    </source>
</evidence>
<dbReference type="InterPro" id="IPR056863">
    <property type="entry name" value="LMN_ATRN_NET-like_EGF"/>
</dbReference>
<feature type="disulfide bond" evidence="10">
    <location>
        <begin position="2467"/>
        <end position="2494"/>
    </location>
</feature>
<reference evidence="16 17" key="1">
    <citation type="submission" date="2022-12" db="EMBL/GenBank/DDBJ databases">
        <title>Chromosome-level genome of Tegillarca granosa.</title>
        <authorList>
            <person name="Kim J."/>
        </authorList>
    </citation>
    <scope>NUCLEOTIDE SEQUENCE [LARGE SCALE GENOMIC DNA]</scope>
    <source>
        <strain evidence="16">Teg-2019</strain>
        <tissue evidence="16">Adductor muscle</tissue>
    </source>
</reference>
<feature type="domain" description="Laminin EGF-like" evidence="14">
    <location>
        <begin position="374"/>
        <end position="421"/>
    </location>
</feature>
<feature type="disulfide bond" evidence="11">
    <location>
        <begin position="327"/>
        <end position="344"/>
    </location>
</feature>
<sequence>MASTAQISGEQDRTAPIQQYYYDVDVIIQGGNITMSSGKNYLREETATNRRVKLLETNWYKMEKNGDRVNLVPVSKREFMEVLFNIDRLMIRASYHSAQKHVYLRDVVLESVSAASTSDVTIPTVEKCACPVGFTGLSCESCGPGYRRINNQLYEGQCEGCNCYGHSDICDHITGRCLSCQHFTTGVNCDACLPGYYGDPRRGTPNDCRPCACPLISPSNNFAARCRLAPIPGNYDNYECLDCRQGYTGDRCERCDVGYYGNPRVVGGYCRRCNCNGNIDYTVPGSCDSTSGVCLKCLYNTEGERCERCKTGYYGTGLNRDCTACNCDPVGSTSTECDRYSGRCPCKDRFGGRRCDQCQDNYWGLPLGGGCRPCNCSRIGSISLQCDHRNGQCQCRPGVGGKYCEACQPGFYGFSQYGCKRCQPCTKPGYICDQNTGECRCPPNTIGERCEQCAPNSWGYDPLNGCKRCDCNPDGSLSRQCDLRTGKCQCKIDAIGDRCDQCQFGYYNFPRCILCSCNLNGTEPGSCDGTGKCQCENNGQCPCKKNVFGKTCSSCEDNTFSIDSSNPYGCTSCFCFERSTRCTQAPYVWSKRRLPDDIISFDQRVTNTVMKKLLYYNVIPDNTQWASIPSTVQSGPMYWNLPRDQTGGDMTLSYNGMLKYSVIYRGTGRGNNDDDQHPEVVIIGNGFHMTYNDNTTWLPNSQLDFSVRLHPSKWKVIGFDGMATRKLMMIVLENVTAVLVRATHDQKVTNAEIKNIVLDVAVPTNRTNNIYPRALGIELCVCPSKYSGLSCQDPSDGYYKVRFNNTTDISDPIRVIGDVRECNCHGHSNRCDPETGVCQNCQHNTTGIYCNKCAPGFYGDPRRGTSDDCRPCACPLTTNNFSPTCEVLGGQIYCINCSDGYTGNRCDICERGYFGNPSTPGGKCSPCKCNPQGSLNTECDYRGQCNCLPGISGLKCNSCPPRHAVEMGICISCDEGCTRDLMFEMDELENISLSINITNVFPVPWDRLWKIKNDSIELRAKLPNLQIGDLGKRPELTRNLTIQAEQLLVRSEMLDGKGDKTVIDATVLNNNATELADELEELYRKLQDEIGKLEDLVQKLFHNKTGVNITATLEQVKQMLREIQSRNHTVAEQKAFNESMLAEKLSEKILAMKLSLVNTTAVDEKLRDINNRLNDLQRIARETSNNATEAARKNLNVAILKQGVEDLLIDIDIANDDVTKLLDDGLQLNEDAKKLLNYSRIHLKDFERKASILDTVLPILRNKTSMLASKLPESEDITRLALEHATNLSIYANLLEKMFEKARADAEAPLRAARVFGNIVQAVNEAEEAAKRAKKAAEDSIRLAGVDNIREKVGQSLNRSRELLRRSTQTLQDIPDLDNKLQRLKSDINRIEDTQSKAKTILDMVVNGINGLPTDISPAAKRVNARARDVDQRVRGTKEKVDRVLDGIEKDQEKLRYLQNINLDGTFNYVNDSVIDTKRKVIEIRSLIGTVEEQSNRTKLAATRLSYKLLELKDNIRKARSQADKVKVSLSTNGNCARSYRGNIRSGTTNSLSFIFKTNSTAENMLIVLIQSPVSKEFLAVDMVGGRMRFMWDVGSGIGTVENTLNIRNEGSFINEKDKWYQVEAERIGRFGILKVFPVANKNAGSSANGTSPVIKSILDLDYNTNYFIGGTPSDYSRPIVVAKGNFKGCIGEVYFDDHRIGLHNFKTTTGRCWGCREPPKIAEVATNGFYFDGTGHATHPQVASYKSDQFFVKFSFKTVWDNATLMFSGNKESGDFLYIGLINGQLSLQYYLGGTSYGNLQSELTYNDNKFHRVQAQRLKLNGFLQVDNSPAFGAAPGTNTGLELRDKPIYFGGIPEIVDLTPYKKYGQFGDTKFLGCIKEIQIAKASKLNLMKGDTSGVQEGCKTEGFRTCGFYGSGFALYNGVSLDKEEGDLSLSFKTTQDNALLLLATDNDQENYYSLAIVDGKVEGRFSGSSLPLKLTSRLKYNDGHLHNVAVRKVRRKLEMYVDDELVDDGRLPQGTTQIVVSKMFIGGVQRGFTDGQFTVATVEGLSGCINDILIMGRVVNLIQPLQYDKADIGRCTLSKTSAANITSENIRLPPIRTTSKVDTTQAPVTTTAKSMVETTTGALKTCAAQSTYALNPNALTLGDKEEGFAEIKVNEADVSVTFDITFGFRTYHNGIFFYLTNSDQTEYLVTQLMNGQVVLFFYDQENGFKSINSTAKVTDGLWHTVSVRKGTKRIRLIVDEGVELRENIKRKLNVISPMYVGGYPDGLRPHPEVMDHSMRGCLRDFQLNSNPISITESEVVSGTSPCFQKVEPGVFLTGFSYGIYSQNFKVGDGLTINLEFRTNKQNGIFLTISDPGGFPAMTLELHNGKVKMSVRSSEDKFTAETVNDPYLLCDNKWHKIQASVIKNVVSVVVDDLENAYGSSGGSQRFSETNSQLFLGGFPSAIPQGAAFTDAGFSGCLRNFVIDNNQVDWYQLVSSVDLHKAACPVENL</sequence>
<feature type="domain" description="Laminin EGF-like" evidence="14">
    <location>
        <begin position="872"/>
        <end position="926"/>
    </location>
</feature>
<evidence type="ECO:0008006" key="18">
    <source>
        <dbReference type="Google" id="ProtNLM"/>
    </source>
</evidence>
<evidence type="ECO:0000313" key="16">
    <source>
        <dbReference type="EMBL" id="KAJ8306056.1"/>
    </source>
</evidence>
<dbReference type="PROSITE" id="PS50025">
    <property type="entry name" value="LAM_G_DOMAIN"/>
    <property type="match status" value="5"/>
</dbReference>
<feature type="coiled-coil region" evidence="12">
    <location>
        <begin position="1166"/>
        <end position="1193"/>
    </location>
</feature>
<dbReference type="InterPro" id="IPR010307">
    <property type="entry name" value="Laminin_dom_II"/>
</dbReference>
<feature type="disulfide bond" evidence="11">
    <location>
        <begin position="469"/>
        <end position="481"/>
    </location>
</feature>
<evidence type="ECO:0000256" key="4">
    <source>
        <dbReference type="ARBA" id="ARBA00022729"/>
    </source>
</evidence>
<dbReference type="Pfam" id="PF00052">
    <property type="entry name" value="Laminin_B"/>
    <property type="match status" value="2"/>
</dbReference>
<dbReference type="SMART" id="SM00282">
    <property type="entry name" value="LamG"/>
    <property type="match status" value="5"/>
</dbReference>
<feature type="domain" description="Laminin G" evidence="13">
    <location>
        <begin position="2146"/>
        <end position="2314"/>
    </location>
</feature>
<feature type="disulfide bond" evidence="11">
    <location>
        <begin position="180"/>
        <end position="189"/>
    </location>
</feature>
<name>A0ABQ9EQ70_TEGGR</name>
<keyword evidence="2" id="KW-0964">Secreted</keyword>
<dbReference type="Pfam" id="PF24973">
    <property type="entry name" value="EGF_LMN_ATRN"/>
    <property type="match status" value="2"/>
</dbReference>
<evidence type="ECO:0000256" key="6">
    <source>
        <dbReference type="ARBA" id="ARBA00022869"/>
    </source>
</evidence>
<dbReference type="PANTHER" id="PTHR10574">
    <property type="entry name" value="NETRIN/LAMININ-RELATED"/>
    <property type="match status" value="1"/>
</dbReference>
<keyword evidence="7 11" id="KW-1015">Disulfide bond</keyword>
<comment type="subcellular location">
    <subcellularLocation>
        <location evidence="1">Secreted</location>
        <location evidence="1">Extracellular space</location>
        <location evidence="1">Extracellular matrix</location>
        <location evidence="1">Basement membrane</location>
    </subcellularLocation>
</comment>
<dbReference type="Pfam" id="PF02210">
    <property type="entry name" value="Laminin_G_2"/>
    <property type="match status" value="4"/>
</dbReference>
<evidence type="ECO:0000256" key="10">
    <source>
        <dbReference type="PROSITE-ProRule" id="PRU00122"/>
    </source>
</evidence>
<feature type="domain" description="Laminin G" evidence="13">
    <location>
        <begin position="1910"/>
        <end position="2083"/>
    </location>
</feature>
<dbReference type="Pfam" id="PF00053">
    <property type="entry name" value="EGF_laminin"/>
    <property type="match status" value="9"/>
</dbReference>
<feature type="disulfide bond" evidence="11">
    <location>
        <begin position="297"/>
        <end position="306"/>
    </location>
</feature>
<evidence type="ECO:0000256" key="12">
    <source>
        <dbReference type="SAM" id="Coils"/>
    </source>
</evidence>
<dbReference type="PROSITE" id="PS50027">
    <property type="entry name" value="EGF_LAM_2"/>
    <property type="match status" value="9"/>
</dbReference>
<evidence type="ECO:0000259" key="14">
    <source>
        <dbReference type="PROSITE" id="PS50027"/>
    </source>
</evidence>
<evidence type="ECO:0000259" key="13">
    <source>
        <dbReference type="PROSITE" id="PS50025"/>
    </source>
</evidence>
<evidence type="ECO:0000256" key="5">
    <source>
        <dbReference type="ARBA" id="ARBA00022737"/>
    </source>
</evidence>
<accession>A0ABQ9EQ70</accession>
<dbReference type="CDD" id="cd00055">
    <property type="entry name" value="EGF_Lam"/>
    <property type="match status" value="11"/>
</dbReference>
<feature type="disulfide bond" evidence="11">
    <location>
        <begin position="490"/>
        <end position="499"/>
    </location>
</feature>
<dbReference type="Pfam" id="PF00054">
    <property type="entry name" value="Laminin_G_1"/>
    <property type="match status" value="1"/>
</dbReference>
<protein>
    <recommendedName>
        <fullName evidence="18">Laminin subunit alpha-2</fullName>
    </recommendedName>
</protein>
<organism evidence="16 17">
    <name type="scientific">Tegillarca granosa</name>
    <name type="common">Malaysian cockle</name>
    <name type="synonym">Anadara granosa</name>
    <dbReference type="NCBI Taxonomy" id="220873"/>
    <lineage>
        <taxon>Eukaryota</taxon>
        <taxon>Metazoa</taxon>
        <taxon>Spiralia</taxon>
        <taxon>Lophotrochozoa</taxon>
        <taxon>Mollusca</taxon>
        <taxon>Bivalvia</taxon>
        <taxon>Autobranchia</taxon>
        <taxon>Pteriomorphia</taxon>
        <taxon>Arcoida</taxon>
        <taxon>Arcoidea</taxon>
        <taxon>Arcidae</taxon>
        <taxon>Tegillarca</taxon>
    </lineage>
</organism>
<dbReference type="Pfam" id="PF06009">
    <property type="entry name" value="Laminin_II"/>
    <property type="match status" value="1"/>
</dbReference>
<dbReference type="SMART" id="SM00181">
    <property type="entry name" value="EGF"/>
    <property type="match status" value="8"/>
</dbReference>
<dbReference type="SUPFAM" id="SSF49899">
    <property type="entry name" value="Concanavalin A-like lectins/glucanases"/>
    <property type="match status" value="5"/>
</dbReference>
<feature type="disulfide bond" evidence="11">
    <location>
        <begin position="374"/>
        <end position="386"/>
    </location>
</feature>
<keyword evidence="12" id="KW-0175">Coiled coil</keyword>
<evidence type="ECO:0000313" key="17">
    <source>
        <dbReference type="Proteomes" id="UP001217089"/>
    </source>
</evidence>
<feature type="disulfide bond" evidence="11">
    <location>
        <begin position="346"/>
        <end position="355"/>
    </location>
</feature>
<feature type="disulfide bond" evidence="11">
    <location>
        <begin position="325"/>
        <end position="337"/>
    </location>
</feature>
<keyword evidence="3" id="KW-0272">Extracellular matrix</keyword>
<feature type="disulfide bond" evidence="11">
    <location>
        <begin position="376"/>
        <end position="393"/>
    </location>
</feature>
<feature type="disulfide bond" evidence="11">
    <location>
        <begin position="395"/>
        <end position="404"/>
    </location>
</feature>
<keyword evidence="6" id="KW-0084">Basement membrane</keyword>
<feature type="disulfide bond" evidence="11">
    <location>
        <begin position="471"/>
        <end position="488"/>
    </location>
</feature>
<feature type="disulfide bond" evidence="10">
    <location>
        <begin position="2056"/>
        <end position="2083"/>
    </location>
</feature>
<feature type="domain" description="Laminin G" evidence="13">
    <location>
        <begin position="1527"/>
        <end position="1716"/>
    </location>
</feature>
<dbReference type="PROSITE" id="PS01248">
    <property type="entry name" value="EGF_LAM_1"/>
    <property type="match status" value="6"/>
</dbReference>
<dbReference type="Gene3D" id="2.60.120.200">
    <property type="match status" value="5"/>
</dbReference>
<dbReference type="PRINTS" id="PR00011">
    <property type="entry name" value="EGFLAMININ"/>
</dbReference>
<dbReference type="SMART" id="SM00180">
    <property type="entry name" value="EGF_Lam"/>
    <property type="match status" value="11"/>
</dbReference>
<dbReference type="PANTHER" id="PTHR10574:SF406">
    <property type="entry name" value="LAMININ SUBUNIT ALPHA 5"/>
    <property type="match status" value="1"/>
</dbReference>
<dbReference type="InterPro" id="IPR000034">
    <property type="entry name" value="Laminin_IV"/>
</dbReference>
<feature type="domain" description="Laminin IV type A" evidence="15">
    <location>
        <begin position="584"/>
        <end position="779"/>
    </location>
</feature>
<feature type="disulfide bond" evidence="11">
    <location>
        <begin position="515"/>
        <end position="527"/>
    </location>
</feature>
<feature type="coiled-coil region" evidence="12">
    <location>
        <begin position="1065"/>
        <end position="1133"/>
    </location>
</feature>
<feature type="disulfide bond" evidence="11">
    <location>
        <begin position="441"/>
        <end position="450"/>
    </location>
</feature>
<gene>
    <name evidence="16" type="ORF">KUTeg_016601</name>
</gene>
<keyword evidence="8" id="KW-0325">Glycoprotein</keyword>
<proteinExistence type="predicted"/>
<evidence type="ECO:0000256" key="11">
    <source>
        <dbReference type="PROSITE-ProRule" id="PRU00460"/>
    </source>
</evidence>
<dbReference type="InterPro" id="IPR002049">
    <property type="entry name" value="LE_dom"/>
</dbReference>
<dbReference type="InterPro" id="IPR013320">
    <property type="entry name" value="ConA-like_dom_sf"/>
</dbReference>
<feature type="domain" description="Laminin EGF-like" evidence="14">
    <location>
        <begin position="161"/>
        <end position="210"/>
    </location>
</feature>
<dbReference type="PROSITE" id="PS51115">
    <property type="entry name" value="LAMININ_IVA"/>
    <property type="match status" value="2"/>
</dbReference>
<dbReference type="InterPro" id="IPR001791">
    <property type="entry name" value="Laminin_G"/>
</dbReference>
<dbReference type="CDD" id="cd00110">
    <property type="entry name" value="LamG"/>
    <property type="match status" value="5"/>
</dbReference>
<dbReference type="Gene3D" id="2.10.25.10">
    <property type="entry name" value="Laminin"/>
    <property type="match status" value="11"/>
</dbReference>
<evidence type="ECO:0000256" key="3">
    <source>
        <dbReference type="ARBA" id="ARBA00022530"/>
    </source>
</evidence>
<comment type="caution">
    <text evidence="16">The sequence shown here is derived from an EMBL/GenBank/DDBJ whole genome shotgun (WGS) entry which is preliminary data.</text>
</comment>
<feature type="domain" description="Laminin EGF-like" evidence="14">
    <location>
        <begin position="822"/>
        <end position="871"/>
    </location>
</feature>
<keyword evidence="4" id="KW-0732">Signal</keyword>
<keyword evidence="5" id="KW-0677">Repeat</keyword>
<feature type="disulfide bond" evidence="11">
    <location>
        <begin position="841"/>
        <end position="850"/>
    </location>
</feature>
<feature type="disulfide bond" evidence="11">
    <location>
        <begin position="543"/>
        <end position="552"/>
    </location>
</feature>
<feature type="domain" description="Laminin EGF-like" evidence="14">
    <location>
        <begin position="422"/>
        <end position="468"/>
    </location>
</feature>
<dbReference type="InterPro" id="IPR000742">
    <property type="entry name" value="EGF"/>
</dbReference>
<feature type="domain" description="Laminin G" evidence="13">
    <location>
        <begin position="2319"/>
        <end position="2494"/>
    </location>
</feature>
<dbReference type="SMART" id="SM00281">
    <property type="entry name" value="LamB"/>
    <property type="match status" value="1"/>
</dbReference>
<dbReference type="InterPro" id="IPR050440">
    <property type="entry name" value="Laminin/Netrin_ECM"/>
</dbReference>
<feature type="domain" description="Laminin EGF-like" evidence="14">
    <location>
        <begin position="273"/>
        <end position="324"/>
    </location>
</feature>
<dbReference type="Proteomes" id="UP001217089">
    <property type="component" value="Unassembled WGS sequence"/>
</dbReference>
<feature type="domain" description="Laminin EGF-like" evidence="14">
    <location>
        <begin position="515"/>
        <end position="572"/>
    </location>
</feature>
<evidence type="ECO:0000256" key="9">
    <source>
        <dbReference type="ARBA" id="ARBA00023292"/>
    </source>
</evidence>
<dbReference type="SUPFAM" id="SSF57196">
    <property type="entry name" value="EGF/Laminin"/>
    <property type="match status" value="9"/>
</dbReference>
<keyword evidence="17" id="KW-1185">Reference proteome</keyword>
<feature type="disulfide bond" evidence="11">
    <location>
        <begin position="897"/>
        <end position="906"/>
    </location>
</feature>
<feature type="domain" description="Laminin G" evidence="13">
    <location>
        <begin position="1727"/>
        <end position="1905"/>
    </location>
</feature>
<evidence type="ECO:0000256" key="2">
    <source>
        <dbReference type="ARBA" id="ARBA00022525"/>
    </source>
</evidence>
<feature type="domain" description="Laminin EGF-like" evidence="14">
    <location>
        <begin position="325"/>
        <end position="373"/>
    </location>
</feature>
<feature type="domain" description="Laminin IV type A" evidence="15">
    <location>
        <begin position="1"/>
        <end position="127"/>
    </location>
</feature>
<evidence type="ECO:0000256" key="1">
    <source>
        <dbReference type="ARBA" id="ARBA00004302"/>
    </source>
</evidence>
<feature type="domain" description="Laminin EGF-like" evidence="14">
    <location>
        <begin position="469"/>
        <end position="514"/>
    </location>
</feature>